<dbReference type="SUPFAM" id="SSF53328">
    <property type="entry name" value="Formyltransferase"/>
    <property type="match status" value="1"/>
</dbReference>
<dbReference type="EC" id="2.1.2.2" evidence="4"/>
<protein>
    <recommendedName>
        <fullName evidence="4">Phosphoribosylglycinamide formyltransferase</fullName>
        <ecNumber evidence="4">2.1.2.2</ecNumber>
    </recommendedName>
    <alternativeName>
        <fullName evidence="4">5'-phosphoribosylglycinamide transformylase</fullName>
    </alternativeName>
    <alternativeName>
        <fullName evidence="4">GAR transformylase</fullName>
        <shortName evidence="4">GART</shortName>
    </alternativeName>
</protein>
<dbReference type="Pfam" id="PF00551">
    <property type="entry name" value="Formyl_trans_N"/>
    <property type="match status" value="1"/>
</dbReference>
<dbReference type="STRING" id="1450648.CLORY_40620"/>
<feature type="binding site" evidence="4">
    <location>
        <begin position="12"/>
        <end position="14"/>
    </location>
    <ligand>
        <name>N(1)-(5-phospho-beta-D-ribosyl)glycinamide</name>
        <dbReference type="ChEBI" id="CHEBI:143788"/>
    </ligand>
</feature>
<comment type="similarity">
    <text evidence="4">Belongs to the GART family.</text>
</comment>
<evidence type="ECO:0000256" key="4">
    <source>
        <dbReference type="HAMAP-Rule" id="MF_01930"/>
    </source>
</evidence>
<dbReference type="CDD" id="cd08645">
    <property type="entry name" value="FMT_core_GART"/>
    <property type="match status" value="1"/>
</dbReference>
<feature type="binding site" evidence="4">
    <location>
        <position position="104"/>
    </location>
    <ligand>
        <name>(6R)-10-formyltetrahydrofolate</name>
        <dbReference type="ChEBI" id="CHEBI:195366"/>
    </ligand>
</feature>
<comment type="caution">
    <text evidence="4">Lacks conserved residue(s) required for the propagation of feature annotation.</text>
</comment>
<proteinExistence type="inferred from homology"/>
<dbReference type="InterPro" id="IPR004607">
    <property type="entry name" value="GART"/>
</dbReference>
<keyword evidence="2 4" id="KW-0808">Transferase</keyword>
<feature type="domain" description="Formyl transferase N-terminal" evidence="5">
    <location>
        <begin position="3"/>
        <end position="184"/>
    </location>
</feature>
<organism evidence="6 7">
    <name type="scientific">Clostridium oryzae</name>
    <dbReference type="NCBI Taxonomy" id="1450648"/>
    <lineage>
        <taxon>Bacteria</taxon>
        <taxon>Bacillati</taxon>
        <taxon>Bacillota</taxon>
        <taxon>Clostridia</taxon>
        <taxon>Eubacteriales</taxon>
        <taxon>Clostridiaceae</taxon>
        <taxon>Clostridium</taxon>
    </lineage>
</organism>
<dbReference type="GO" id="GO:0004644">
    <property type="term" value="F:phosphoribosylglycinamide formyltransferase activity"/>
    <property type="evidence" value="ECO:0007669"/>
    <property type="project" value="UniProtKB-UniRule"/>
</dbReference>
<evidence type="ECO:0000313" key="7">
    <source>
        <dbReference type="Proteomes" id="UP000190080"/>
    </source>
</evidence>
<dbReference type="Proteomes" id="UP000190080">
    <property type="component" value="Unassembled WGS sequence"/>
</dbReference>
<feature type="active site" description="Proton donor" evidence="4">
    <location>
        <position position="106"/>
    </location>
</feature>
<feature type="binding site" evidence="4">
    <location>
        <position position="63"/>
    </location>
    <ligand>
        <name>(6R)-10-formyltetrahydrofolate</name>
        <dbReference type="ChEBI" id="CHEBI:195366"/>
    </ligand>
</feature>
<dbReference type="OrthoDB" id="9806170at2"/>
<accession>A0A1V4IC74</accession>
<dbReference type="UniPathway" id="UPA00074">
    <property type="reaction ID" value="UER00126"/>
</dbReference>
<dbReference type="InterPro" id="IPR036477">
    <property type="entry name" value="Formyl_transf_N_sf"/>
</dbReference>
<sequence length="203" mass="22517">MLKIAVLISGSGSNLQSIIDAVNSKELQCEISFVISDKNNAFGIERAEKNGIKTYIFDKKEYKEKLSDTILSVIENKVDFIVLAGFLSILRGDILKKFEGRIINIHPSLIPSFCGNGMYGIKVHEAAIESGVKVSGCTVHFVDEGTDSGPIILQRTVPVYYEDTAEMLQKRVLIEEHIALPTALKLISEHKVELNNNKVKILK</sequence>
<reference evidence="6 7" key="1">
    <citation type="submission" date="2017-03" db="EMBL/GenBank/DDBJ databases">
        <title>Genome sequence of Clostridium oryzae DSM 28571.</title>
        <authorList>
            <person name="Poehlein A."/>
            <person name="Daniel R."/>
        </authorList>
    </citation>
    <scope>NUCLEOTIDE SEQUENCE [LARGE SCALE GENOMIC DNA]</scope>
    <source>
        <strain evidence="6 7">DSM 28571</strain>
    </source>
</reference>
<dbReference type="EMBL" id="MZGV01000081">
    <property type="protein sequence ID" value="OPJ57533.1"/>
    <property type="molecule type" value="Genomic_DNA"/>
</dbReference>
<dbReference type="RefSeq" id="WP_079427951.1">
    <property type="nucleotide sequence ID" value="NZ_MZGV01000081.1"/>
</dbReference>
<evidence type="ECO:0000256" key="1">
    <source>
        <dbReference type="ARBA" id="ARBA00005054"/>
    </source>
</evidence>
<dbReference type="Gene3D" id="3.40.50.170">
    <property type="entry name" value="Formyl transferase, N-terminal domain"/>
    <property type="match status" value="1"/>
</dbReference>
<dbReference type="NCBIfam" id="TIGR00639">
    <property type="entry name" value="PurN"/>
    <property type="match status" value="1"/>
</dbReference>
<dbReference type="GO" id="GO:0005829">
    <property type="term" value="C:cytosol"/>
    <property type="evidence" value="ECO:0007669"/>
    <property type="project" value="TreeGrafter"/>
</dbReference>
<feature type="site" description="Raises pKa of active site His" evidence="4">
    <location>
        <position position="147"/>
    </location>
</feature>
<evidence type="ECO:0000259" key="5">
    <source>
        <dbReference type="Pfam" id="PF00551"/>
    </source>
</evidence>
<dbReference type="InterPro" id="IPR002376">
    <property type="entry name" value="Formyl_transf_N"/>
</dbReference>
<keyword evidence="3 4" id="KW-0658">Purine biosynthesis</keyword>
<comment type="function">
    <text evidence="4">Catalyzes the transfer of a formyl group from 10-formyltetrahydrofolate to 5-phospho-ribosyl-glycinamide (GAR), producing 5-phospho-ribosyl-N-formylglycinamide (FGAR) and tetrahydrofolate.</text>
</comment>
<gene>
    <name evidence="4 6" type="primary">purN</name>
    <name evidence="6" type="ORF">CLORY_40620</name>
</gene>
<evidence type="ECO:0000256" key="3">
    <source>
        <dbReference type="ARBA" id="ARBA00022755"/>
    </source>
</evidence>
<keyword evidence="7" id="KW-1185">Reference proteome</keyword>
<dbReference type="PANTHER" id="PTHR43369">
    <property type="entry name" value="PHOSPHORIBOSYLGLYCINAMIDE FORMYLTRANSFERASE"/>
    <property type="match status" value="1"/>
</dbReference>
<dbReference type="PANTHER" id="PTHR43369:SF2">
    <property type="entry name" value="PHOSPHORIBOSYLGLYCINAMIDE FORMYLTRANSFERASE"/>
    <property type="match status" value="1"/>
</dbReference>
<comment type="pathway">
    <text evidence="1 4">Purine metabolism; IMP biosynthesis via de novo pathway; N(2)-formyl-N(1)-(5-phospho-D-ribosyl)glycinamide from N(1)-(5-phospho-D-ribosyl)glycinamide (10-formyl THF route): step 1/1.</text>
</comment>
<comment type="caution">
    <text evidence="6">The sequence shown here is derived from an EMBL/GenBank/DDBJ whole genome shotgun (WGS) entry which is preliminary data.</text>
</comment>
<evidence type="ECO:0000256" key="2">
    <source>
        <dbReference type="ARBA" id="ARBA00022679"/>
    </source>
</evidence>
<dbReference type="GO" id="GO:0006189">
    <property type="term" value="P:'de novo' IMP biosynthetic process"/>
    <property type="evidence" value="ECO:0007669"/>
    <property type="project" value="UniProtKB-UniRule"/>
</dbReference>
<name>A0A1V4IC74_9CLOT</name>
<comment type="catalytic activity">
    <reaction evidence="4">
        <text>N(1)-(5-phospho-beta-D-ribosyl)glycinamide + (6R)-10-formyltetrahydrofolate = N(2)-formyl-N(1)-(5-phospho-beta-D-ribosyl)glycinamide + (6S)-5,6,7,8-tetrahydrofolate + H(+)</text>
        <dbReference type="Rhea" id="RHEA:15053"/>
        <dbReference type="ChEBI" id="CHEBI:15378"/>
        <dbReference type="ChEBI" id="CHEBI:57453"/>
        <dbReference type="ChEBI" id="CHEBI:143788"/>
        <dbReference type="ChEBI" id="CHEBI:147286"/>
        <dbReference type="ChEBI" id="CHEBI:195366"/>
        <dbReference type="EC" id="2.1.2.2"/>
    </reaction>
</comment>
<evidence type="ECO:0000313" key="6">
    <source>
        <dbReference type="EMBL" id="OPJ57533.1"/>
    </source>
</evidence>
<dbReference type="AlphaFoldDB" id="A0A1V4IC74"/>
<dbReference type="HAMAP" id="MF_01930">
    <property type="entry name" value="PurN"/>
    <property type="match status" value="1"/>
</dbReference>